<dbReference type="InterPro" id="IPR041698">
    <property type="entry name" value="Methyltransf_25"/>
</dbReference>
<name>A0ABQ5YMY3_9NEIS</name>
<dbReference type="Proteomes" id="UP001156706">
    <property type="component" value="Unassembled WGS sequence"/>
</dbReference>
<dbReference type="Gene3D" id="3.40.50.150">
    <property type="entry name" value="Vaccinia Virus protein VP39"/>
    <property type="match status" value="1"/>
</dbReference>
<keyword evidence="4" id="KW-1133">Transmembrane helix</keyword>
<dbReference type="InterPro" id="IPR026170">
    <property type="entry name" value="FAM173A/B"/>
</dbReference>
<dbReference type="PANTHER" id="PTHR13610:SF9">
    <property type="entry name" value="FI06469P"/>
    <property type="match status" value="1"/>
</dbReference>
<dbReference type="CDD" id="cd02440">
    <property type="entry name" value="AdoMet_MTases"/>
    <property type="match status" value="1"/>
</dbReference>
<dbReference type="InterPro" id="IPR029063">
    <property type="entry name" value="SAM-dependent_MTases_sf"/>
</dbReference>
<keyword evidence="2" id="KW-0808">Transferase</keyword>
<feature type="transmembrane region" description="Helical" evidence="4">
    <location>
        <begin position="75"/>
        <end position="91"/>
    </location>
</feature>
<dbReference type="Pfam" id="PF13649">
    <property type="entry name" value="Methyltransf_25"/>
    <property type="match status" value="1"/>
</dbReference>
<feature type="domain" description="Methyltransferase" evidence="5">
    <location>
        <begin position="119"/>
        <end position="203"/>
    </location>
</feature>
<evidence type="ECO:0000256" key="2">
    <source>
        <dbReference type="ARBA" id="ARBA00022679"/>
    </source>
</evidence>
<protein>
    <recommendedName>
        <fullName evidence="5">Methyltransferase domain-containing protein</fullName>
    </recommendedName>
</protein>
<feature type="transmembrane region" description="Helical" evidence="4">
    <location>
        <begin position="24"/>
        <end position="45"/>
    </location>
</feature>
<feature type="transmembrane region" description="Helical" evidence="4">
    <location>
        <begin position="52"/>
        <end position="69"/>
    </location>
</feature>
<dbReference type="EMBL" id="BSOG01000004">
    <property type="protein sequence ID" value="GLR14279.1"/>
    <property type="molecule type" value="Genomic_DNA"/>
</dbReference>
<reference evidence="7" key="1">
    <citation type="journal article" date="2019" name="Int. J. Syst. Evol. Microbiol.">
        <title>The Global Catalogue of Microorganisms (GCM) 10K type strain sequencing project: providing services to taxonomists for standard genome sequencing and annotation.</title>
        <authorList>
            <consortium name="The Broad Institute Genomics Platform"/>
            <consortium name="The Broad Institute Genome Sequencing Center for Infectious Disease"/>
            <person name="Wu L."/>
            <person name="Ma J."/>
        </authorList>
    </citation>
    <scope>NUCLEOTIDE SEQUENCE [LARGE SCALE GENOMIC DNA]</scope>
    <source>
        <strain evidence="7">NBRC 110044</strain>
    </source>
</reference>
<evidence type="ECO:0000256" key="3">
    <source>
        <dbReference type="ARBA" id="ARBA00022691"/>
    </source>
</evidence>
<evidence type="ECO:0000256" key="4">
    <source>
        <dbReference type="SAM" id="Phobius"/>
    </source>
</evidence>
<keyword evidence="7" id="KW-1185">Reference proteome</keyword>
<comment type="caution">
    <text evidence="6">The sequence shown here is derived from an EMBL/GenBank/DDBJ whole genome shotgun (WGS) entry which is preliminary data.</text>
</comment>
<gene>
    <name evidence="6" type="ORF">GCM10007907_30690</name>
</gene>
<evidence type="ECO:0000313" key="6">
    <source>
        <dbReference type="EMBL" id="GLR14279.1"/>
    </source>
</evidence>
<dbReference type="SUPFAM" id="SSF53335">
    <property type="entry name" value="S-adenosyl-L-methionine-dependent methyltransferases"/>
    <property type="match status" value="1"/>
</dbReference>
<dbReference type="PANTHER" id="PTHR13610">
    <property type="entry name" value="METHYLTRANSFERASE DOMAIN-CONTAINING PROTEIN"/>
    <property type="match status" value="1"/>
</dbReference>
<proteinExistence type="predicted"/>
<evidence type="ECO:0000313" key="7">
    <source>
        <dbReference type="Proteomes" id="UP001156706"/>
    </source>
</evidence>
<organism evidence="6 7">
    <name type="scientific">Chitinimonas prasina</name>
    <dbReference type="NCBI Taxonomy" id="1434937"/>
    <lineage>
        <taxon>Bacteria</taxon>
        <taxon>Pseudomonadati</taxon>
        <taxon>Pseudomonadota</taxon>
        <taxon>Betaproteobacteria</taxon>
        <taxon>Neisseriales</taxon>
        <taxon>Chitinibacteraceae</taxon>
        <taxon>Chitinimonas</taxon>
    </lineage>
</organism>
<accession>A0ABQ5YMY3</accession>
<evidence type="ECO:0000259" key="5">
    <source>
        <dbReference type="Pfam" id="PF13649"/>
    </source>
</evidence>
<keyword evidence="3" id="KW-0949">S-adenosyl-L-methionine</keyword>
<keyword evidence="1" id="KW-0489">Methyltransferase</keyword>
<evidence type="ECO:0000256" key="1">
    <source>
        <dbReference type="ARBA" id="ARBA00022603"/>
    </source>
</evidence>
<keyword evidence="4" id="KW-0812">Transmembrane</keyword>
<keyword evidence="4" id="KW-0472">Membrane</keyword>
<sequence>MTPAWLGLLVQAGASLVSLSFVWLGWLAVGYCLPVQVGLAVLAAHKLGQPRWWLLIHALFAPAIVLGLWLDLPPWIYLLAFTLAWLLFGRIDRSRVPLYLSNQATLAALEPLLPKGASVLDIGAGTGTVLAALGRRSDLQLTGVEHAWLPWLLGWCRLRLTGRPIAWLRGDMMAVSLQDFDVVYAFLSPAAMPAVWQKARQEMTSGSLLISNTFAVPDVTADRIIEVNDWKGARLHLWRMP</sequence>